<proteinExistence type="predicted"/>
<dbReference type="EMBL" id="BEXD01003279">
    <property type="protein sequence ID" value="GBC00717.1"/>
    <property type="molecule type" value="Genomic_DNA"/>
</dbReference>
<evidence type="ECO:0000313" key="3">
    <source>
        <dbReference type="Proteomes" id="UP000247702"/>
    </source>
</evidence>
<evidence type="ECO:0008006" key="4">
    <source>
        <dbReference type="Google" id="ProtNLM"/>
    </source>
</evidence>
<dbReference type="EMBL" id="BLAL01000218">
    <property type="protein sequence ID" value="GES92868.1"/>
    <property type="molecule type" value="Genomic_DNA"/>
</dbReference>
<keyword evidence="3" id="KW-1185">Reference proteome</keyword>
<dbReference type="AlphaFoldDB" id="A0A2Z6S8E6"/>
<dbReference type="InterPro" id="IPR032675">
    <property type="entry name" value="LRR_dom_sf"/>
</dbReference>
<reference evidence="1 3" key="1">
    <citation type="submission" date="2017-11" db="EMBL/GenBank/DDBJ databases">
        <title>The genome of Rhizophagus clarus HR1 reveals common genetic basis of auxotrophy among arbuscular mycorrhizal fungi.</title>
        <authorList>
            <person name="Kobayashi Y."/>
        </authorList>
    </citation>
    <scope>NUCLEOTIDE SEQUENCE [LARGE SCALE GENOMIC DNA]</scope>
    <source>
        <strain evidence="1 3">HR1</strain>
    </source>
</reference>
<reference evidence="2" key="2">
    <citation type="submission" date="2019-10" db="EMBL/GenBank/DDBJ databases">
        <title>Conservation and host-specific expression of non-tandemly repeated heterogenous ribosome RNA gene in arbuscular mycorrhizal fungi.</title>
        <authorList>
            <person name="Maeda T."/>
            <person name="Kobayashi Y."/>
            <person name="Nakagawa T."/>
            <person name="Ezawa T."/>
            <person name="Yamaguchi K."/>
            <person name="Bino T."/>
            <person name="Nishimoto Y."/>
            <person name="Shigenobu S."/>
            <person name="Kawaguchi M."/>
        </authorList>
    </citation>
    <scope>NUCLEOTIDE SEQUENCE</scope>
    <source>
        <strain evidence="2">HR1</strain>
    </source>
</reference>
<comment type="caution">
    <text evidence="1">The sequence shown here is derived from an EMBL/GenBank/DDBJ whole genome shotgun (WGS) entry which is preliminary data.</text>
</comment>
<dbReference type="SUPFAM" id="SSF52047">
    <property type="entry name" value="RNI-like"/>
    <property type="match status" value="1"/>
</dbReference>
<dbReference type="Proteomes" id="UP000247702">
    <property type="component" value="Unassembled WGS sequence"/>
</dbReference>
<sequence length="472" mass="56088">MSKLNRDVLYLIFEELNKNEKSLCSYLYVNKTWCEMMIPFLWKNPWKYTYSKNHERRLRKLLVDIIILHLSDEKINKLKSQGFYFSINSYKKPLFDYISYCKHLNLNEIKYTLKIIEMDFILNEIINIFVNQNTTITHLYIPKQFDYQIHLIPGIEYYFSNIEFLSCNANTNDDILNGLAEICKSVKELELIINEKDNNHGIVRLVEFPEKLFNVRFLTNYVNRTHDESFWEVLENSLIKHINTIRHFKIGRQPITQILTHFTNLRSLDITADYYSKGWHGFENVSLPFLQIIRTKGCFVTLLANLIGNTSRDLTEFTIHSGGGDIIGNRLVIQAVYKNCPNLKYFKLPLRNSSILELENLLINCQYLDGLYILTKNSLEWDDLFEILVKSSPKSLYKFIICFYYYKFKLESLKLFFDNWKGRQPMILRLIQITKFGTEHKNLIEKYKSEGVIQEFSYSSDNIDEWTSKFNV</sequence>
<name>A0A2Z6S8E6_9GLOM</name>
<gene>
    <name evidence="2" type="ORF">RCL2_001962400</name>
    <name evidence="1" type="ORF">RclHR1_03950013</name>
</gene>
<dbReference type="Proteomes" id="UP000615446">
    <property type="component" value="Unassembled WGS sequence"/>
</dbReference>
<evidence type="ECO:0000313" key="1">
    <source>
        <dbReference type="EMBL" id="GBC00717.1"/>
    </source>
</evidence>
<evidence type="ECO:0000313" key="2">
    <source>
        <dbReference type="EMBL" id="GES92868.1"/>
    </source>
</evidence>
<organism evidence="1 3">
    <name type="scientific">Rhizophagus clarus</name>
    <dbReference type="NCBI Taxonomy" id="94130"/>
    <lineage>
        <taxon>Eukaryota</taxon>
        <taxon>Fungi</taxon>
        <taxon>Fungi incertae sedis</taxon>
        <taxon>Mucoromycota</taxon>
        <taxon>Glomeromycotina</taxon>
        <taxon>Glomeromycetes</taxon>
        <taxon>Glomerales</taxon>
        <taxon>Glomeraceae</taxon>
        <taxon>Rhizophagus</taxon>
    </lineage>
</organism>
<dbReference type="OrthoDB" id="2306360at2759"/>
<dbReference type="Gene3D" id="3.80.10.10">
    <property type="entry name" value="Ribonuclease Inhibitor"/>
    <property type="match status" value="1"/>
</dbReference>
<accession>A0A2Z6S8E6</accession>
<protein>
    <recommendedName>
        <fullName evidence="4">F-box domain-containing protein</fullName>
    </recommendedName>
</protein>